<evidence type="ECO:0000313" key="3">
    <source>
        <dbReference type="EMBL" id="PIP34098.1"/>
    </source>
</evidence>
<dbReference type="Proteomes" id="UP000230729">
    <property type="component" value="Unassembled WGS sequence"/>
</dbReference>
<comment type="caution">
    <text evidence="3">The sequence shown here is derived from an EMBL/GenBank/DDBJ whole genome shotgun (WGS) entry which is preliminary data.</text>
</comment>
<keyword evidence="2" id="KW-1133">Transmembrane helix</keyword>
<dbReference type="EMBL" id="PCSD01000016">
    <property type="protein sequence ID" value="PIP34098.1"/>
    <property type="molecule type" value="Genomic_DNA"/>
</dbReference>
<accession>A0A2G9ZP40</accession>
<dbReference type="AlphaFoldDB" id="A0A2G9ZP40"/>
<proteinExistence type="predicted"/>
<name>A0A2G9ZP40_9BACT</name>
<keyword evidence="2" id="KW-0472">Membrane</keyword>
<feature type="region of interest" description="Disordered" evidence="1">
    <location>
        <begin position="224"/>
        <end position="250"/>
    </location>
</feature>
<reference evidence="3 4" key="1">
    <citation type="submission" date="2017-09" db="EMBL/GenBank/DDBJ databases">
        <title>Depth-based differentiation of microbial function through sediment-hosted aquifers and enrichment of novel symbionts in the deep terrestrial subsurface.</title>
        <authorList>
            <person name="Probst A.J."/>
            <person name="Ladd B."/>
            <person name="Jarett J.K."/>
            <person name="Geller-Mcgrath D.E."/>
            <person name="Sieber C.M."/>
            <person name="Emerson J.B."/>
            <person name="Anantharaman K."/>
            <person name="Thomas B.C."/>
            <person name="Malmstrom R."/>
            <person name="Stieglmeier M."/>
            <person name="Klingl A."/>
            <person name="Woyke T."/>
            <person name="Ryan C.M."/>
            <person name="Banfield J.F."/>
        </authorList>
    </citation>
    <scope>NUCLEOTIDE SEQUENCE [LARGE SCALE GENOMIC DNA]</scope>
    <source>
        <strain evidence="3">CG23_combo_of_CG06-09_8_20_14_all_49_15</strain>
    </source>
</reference>
<gene>
    <name evidence="3" type="ORF">COX22_00815</name>
</gene>
<evidence type="ECO:0000256" key="1">
    <source>
        <dbReference type="SAM" id="MobiDB-lite"/>
    </source>
</evidence>
<keyword evidence="2" id="KW-0812">Transmembrane</keyword>
<feature type="transmembrane region" description="Helical" evidence="2">
    <location>
        <begin position="6"/>
        <end position="26"/>
    </location>
</feature>
<protein>
    <submittedName>
        <fullName evidence="3">Uncharacterized protein</fullName>
    </submittedName>
</protein>
<sequence>MPETKHVLIVIIITALIFTGFGFLAGKSFSSANAPLAAGFKSAGQTPASQGYNDGWQACQKRVLESGLLTGMPADMPVMNLSGEIGAINGQKITLKIRPFSPFDDSNLDTREIIVGTDTKIIKNKPKDRAVYQKEMDEFQKKMAARDQARAAALAKNVPWQEDEPLLWPQPTEPEIISLKDLQVGDTINVSSEKDLRSEKTITPLGIALNISFNYGPGASMVVPNPEPFMEENKEEAQMGEEEPLAPSAE</sequence>
<evidence type="ECO:0000313" key="4">
    <source>
        <dbReference type="Proteomes" id="UP000230729"/>
    </source>
</evidence>
<organism evidence="3 4">
    <name type="scientific">Candidatus Falkowbacteria bacterium CG23_combo_of_CG06-09_8_20_14_all_49_15</name>
    <dbReference type="NCBI Taxonomy" id="1974572"/>
    <lineage>
        <taxon>Bacteria</taxon>
        <taxon>Candidatus Falkowiibacteriota</taxon>
    </lineage>
</organism>
<evidence type="ECO:0000256" key="2">
    <source>
        <dbReference type="SAM" id="Phobius"/>
    </source>
</evidence>